<dbReference type="EMBL" id="JBHSPR010000085">
    <property type="protein sequence ID" value="MFC6023318.1"/>
    <property type="molecule type" value="Genomic_DNA"/>
</dbReference>
<name>A0ABW1KSH2_9ACTN</name>
<keyword evidence="5" id="KW-1185">Reference proteome</keyword>
<dbReference type="Pfam" id="PF17775">
    <property type="entry name" value="YchJ_M-like"/>
    <property type="match status" value="1"/>
</dbReference>
<dbReference type="InterPro" id="IPR048469">
    <property type="entry name" value="YchJ-like_M"/>
</dbReference>
<organism evidence="4 5">
    <name type="scientific">Plantactinospora solaniradicis</name>
    <dbReference type="NCBI Taxonomy" id="1723736"/>
    <lineage>
        <taxon>Bacteria</taxon>
        <taxon>Bacillati</taxon>
        <taxon>Actinomycetota</taxon>
        <taxon>Actinomycetes</taxon>
        <taxon>Micromonosporales</taxon>
        <taxon>Micromonosporaceae</taxon>
        <taxon>Plantactinospora</taxon>
    </lineage>
</organism>
<dbReference type="PANTHER" id="PTHR33747:SF1">
    <property type="entry name" value="ADENYLATE CYCLASE-ASSOCIATED CAP C-TERMINAL DOMAIN-CONTAINING PROTEIN"/>
    <property type="match status" value="1"/>
</dbReference>
<gene>
    <name evidence="4" type="ORF">ACFP2T_45090</name>
</gene>
<dbReference type="HAMAP" id="MF_00612">
    <property type="entry name" value="UPF0225"/>
    <property type="match status" value="1"/>
</dbReference>
<evidence type="ECO:0000256" key="2">
    <source>
        <dbReference type="HAMAP-Rule" id="MF_00612"/>
    </source>
</evidence>
<dbReference type="Pfam" id="PF02810">
    <property type="entry name" value="SEC-C"/>
    <property type="match status" value="1"/>
</dbReference>
<evidence type="ECO:0000313" key="5">
    <source>
        <dbReference type="Proteomes" id="UP001596203"/>
    </source>
</evidence>
<evidence type="ECO:0000313" key="4">
    <source>
        <dbReference type="EMBL" id="MFC6023318.1"/>
    </source>
</evidence>
<dbReference type="InterPro" id="IPR004027">
    <property type="entry name" value="SEC_C_motif"/>
</dbReference>
<dbReference type="InterPro" id="IPR032710">
    <property type="entry name" value="NTF2-like_dom_sf"/>
</dbReference>
<comment type="similarity">
    <text evidence="1 2">Belongs to the UPF0225 family.</text>
</comment>
<evidence type="ECO:0000259" key="3">
    <source>
        <dbReference type="Pfam" id="PF17775"/>
    </source>
</evidence>
<dbReference type="Proteomes" id="UP001596203">
    <property type="component" value="Unassembled WGS sequence"/>
</dbReference>
<dbReference type="RefSeq" id="WP_377433407.1">
    <property type="nucleotide sequence ID" value="NZ_JBHSPR010000085.1"/>
</dbReference>
<dbReference type="PANTHER" id="PTHR33747">
    <property type="entry name" value="UPF0225 PROTEIN SCO1677"/>
    <property type="match status" value="1"/>
</dbReference>
<dbReference type="SUPFAM" id="SSF54427">
    <property type="entry name" value="NTF2-like"/>
    <property type="match status" value="1"/>
</dbReference>
<dbReference type="Gene3D" id="3.10.450.50">
    <property type="match status" value="1"/>
</dbReference>
<comment type="caution">
    <text evidence="4">The sequence shown here is derived from an EMBL/GenBank/DDBJ whole genome shotgun (WGS) entry which is preliminary data.</text>
</comment>
<feature type="domain" description="YchJ-like middle NTF2-like" evidence="3">
    <location>
        <begin position="42"/>
        <end position="136"/>
    </location>
</feature>
<protein>
    <recommendedName>
        <fullName evidence="2">UPF0225 protein ACFP2T_45090</fullName>
    </recommendedName>
</protein>
<proteinExistence type="inferred from homology"/>
<evidence type="ECO:0000256" key="1">
    <source>
        <dbReference type="ARBA" id="ARBA00010839"/>
    </source>
</evidence>
<accession>A0ABW1KSH2</accession>
<sequence>MTRRNARRTAAEGATRPCPCGSAQAYGDCCGALHEGRAVAATAEALMRSRFSAYAVGDTAYLLRTWHSSTLPPRLTLDPGQRWTRLEILDTERGGMFDTVGVVEFRAHYRQSGRPGDVHERSRFARQDGQWVYLDAV</sequence>
<dbReference type="InterPro" id="IPR023006">
    <property type="entry name" value="YchJ-like"/>
</dbReference>
<reference evidence="5" key="1">
    <citation type="journal article" date="2019" name="Int. J. Syst. Evol. Microbiol.">
        <title>The Global Catalogue of Microorganisms (GCM) 10K type strain sequencing project: providing services to taxonomists for standard genome sequencing and annotation.</title>
        <authorList>
            <consortium name="The Broad Institute Genomics Platform"/>
            <consortium name="The Broad Institute Genome Sequencing Center for Infectious Disease"/>
            <person name="Wu L."/>
            <person name="Ma J."/>
        </authorList>
    </citation>
    <scope>NUCLEOTIDE SEQUENCE [LARGE SCALE GENOMIC DNA]</scope>
    <source>
        <strain evidence="5">ZS-35-S2</strain>
    </source>
</reference>